<proteinExistence type="predicted"/>
<sequence length="135" mass="15423">MHIGPRDQGFDYTIFNKQGTCLLSKTSLEKDSGIYRQLDSIFHIPIFMIEHMKSTKDLRVEAVQRLGFQKKMSDKATSNYPAPNVDLCKKKSVPIKKINLNGFHVKDALTGHVLNVYLKSLNRKVNLTQSQKNDD</sequence>
<gene>
    <name evidence="1" type="ORF">BpHYR1_021593</name>
</gene>
<evidence type="ECO:0000313" key="1">
    <source>
        <dbReference type="EMBL" id="RNA21656.1"/>
    </source>
</evidence>
<reference evidence="1 2" key="1">
    <citation type="journal article" date="2018" name="Sci. Rep.">
        <title>Genomic signatures of local adaptation to the degree of environmental predictability in rotifers.</title>
        <authorList>
            <person name="Franch-Gras L."/>
            <person name="Hahn C."/>
            <person name="Garcia-Roger E.M."/>
            <person name="Carmona M.J."/>
            <person name="Serra M."/>
            <person name="Gomez A."/>
        </authorList>
    </citation>
    <scope>NUCLEOTIDE SEQUENCE [LARGE SCALE GENOMIC DNA]</scope>
    <source>
        <strain evidence="1">HYR1</strain>
    </source>
</reference>
<dbReference type="AlphaFoldDB" id="A0A3M7RDQ4"/>
<organism evidence="1 2">
    <name type="scientific">Brachionus plicatilis</name>
    <name type="common">Marine rotifer</name>
    <name type="synonym">Brachionus muelleri</name>
    <dbReference type="NCBI Taxonomy" id="10195"/>
    <lineage>
        <taxon>Eukaryota</taxon>
        <taxon>Metazoa</taxon>
        <taxon>Spiralia</taxon>
        <taxon>Gnathifera</taxon>
        <taxon>Rotifera</taxon>
        <taxon>Eurotatoria</taxon>
        <taxon>Monogononta</taxon>
        <taxon>Pseudotrocha</taxon>
        <taxon>Ploima</taxon>
        <taxon>Brachionidae</taxon>
        <taxon>Brachionus</taxon>
    </lineage>
</organism>
<accession>A0A3M7RDQ4</accession>
<evidence type="ECO:0000313" key="2">
    <source>
        <dbReference type="Proteomes" id="UP000276133"/>
    </source>
</evidence>
<name>A0A3M7RDQ4_BRAPC</name>
<protein>
    <submittedName>
        <fullName evidence="1">Uncharacterized protein</fullName>
    </submittedName>
</protein>
<comment type="caution">
    <text evidence="1">The sequence shown here is derived from an EMBL/GenBank/DDBJ whole genome shotgun (WGS) entry which is preliminary data.</text>
</comment>
<dbReference type="EMBL" id="REGN01003632">
    <property type="protein sequence ID" value="RNA21656.1"/>
    <property type="molecule type" value="Genomic_DNA"/>
</dbReference>
<keyword evidence="2" id="KW-1185">Reference proteome</keyword>
<dbReference type="Proteomes" id="UP000276133">
    <property type="component" value="Unassembled WGS sequence"/>
</dbReference>